<keyword evidence="3" id="KW-1185">Reference proteome</keyword>
<sequence length="85" mass="9509">MAKQTLEQHLQDEIDATRKQHDGAKMEKNKALHALKLSYLESLQRYIKGAATREDAALADVLNDMLQSQGVLASNQTFRDLKPAS</sequence>
<dbReference type="Proteomes" id="UP001577047">
    <property type="component" value="Unassembled WGS sequence"/>
</dbReference>
<comment type="caution">
    <text evidence="2">The sequence shown here is derived from an EMBL/GenBank/DDBJ whole genome shotgun (WGS) entry which is preliminary data.</text>
</comment>
<protein>
    <submittedName>
        <fullName evidence="2">Uncharacterized protein</fullName>
    </submittedName>
</protein>
<organism evidence="2 3">
    <name type="scientific">Pseudomonas boreofloridensis</name>
    <dbReference type="NCBI Taxonomy" id="3064348"/>
    <lineage>
        <taxon>Bacteria</taxon>
        <taxon>Pseudomonadati</taxon>
        <taxon>Pseudomonadota</taxon>
        <taxon>Gammaproteobacteria</taxon>
        <taxon>Pseudomonadales</taxon>
        <taxon>Pseudomonadaceae</taxon>
        <taxon>Pseudomonas</taxon>
    </lineage>
</organism>
<name>A0ABV4ZGA3_9PSED</name>
<evidence type="ECO:0000313" key="2">
    <source>
        <dbReference type="EMBL" id="MFB3802872.1"/>
    </source>
</evidence>
<accession>A0ABV4ZGA3</accession>
<dbReference type="EMBL" id="JBHFXX010000028">
    <property type="protein sequence ID" value="MFB3802872.1"/>
    <property type="molecule type" value="Genomic_DNA"/>
</dbReference>
<reference evidence="2 3" key="1">
    <citation type="submission" date="2024-09" db="EMBL/GenBank/DDBJ databases">
        <authorList>
            <person name="Fullem K."/>
        </authorList>
    </citation>
    <scope>NUCLEOTIDE SEQUENCE [LARGE SCALE GENOMIC DNA]</scope>
    <source>
        <strain evidence="3">K1(2024)</strain>
    </source>
</reference>
<evidence type="ECO:0000256" key="1">
    <source>
        <dbReference type="SAM" id="MobiDB-lite"/>
    </source>
</evidence>
<feature type="region of interest" description="Disordered" evidence="1">
    <location>
        <begin position="1"/>
        <end position="26"/>
    </location>
</feature>
<gene>
    <name evidence="2" type="ORF">ACE1YR_20985</name>
</gene>
<proteinExistence type="predicted"/>
<dbReference type="RefSeq" id="WP_304484460.1">
    <property type="nucleotide sequence ID" value="NZ_JAUQOQ010000008.1"/>
</dbReference>
<evidence type="ECO:0000313" key="3">
    <source>
        <dbReference type="Proteomes" id="UP001577047"/>
    </source>
</evidence>
<feature type="compositionally biased region" description="Basic and acidic residues" evidence="1">
    <location>
        <begin position="9"/>
        <end position="26"/>
    </location>
</feature>